<dbReference type="Proteomes" id="UP000494165">
    <property type="component" value="Unassembled WGS sequence"/>
</dbReference>
<dbReference type="SMART" id="SM00875">
    <property type="entry name" value="BACK"/>
    <property type="match status" value="1"/>
</dbReference>
<comment type="caution">
    <text evidence="5">The sequence shown here is derived from an EMBL/GenBank/DDBJ whole genome shotgun (WGS) entry which is preliminary data.</text>
</comment>
<dbReference type="SUPFAM" id="SSF54695">
    <property type="entry name" value="POZ domain"/>
    <property type="match status" value="2"/>
</dbReference>
<dbReference type="OrthoDB" id="45365at2759"/>
<organism evidence="5 6">
    <name type="scientific">Cloeon dipterum</name>
    <dbReference type="NCBI Taxonomy" id="197152"/>
    <lineage>
        <taxon>Eukaryota</taxon>
        <taxon>Metazoa</taxon>
        <taxon>Ecdysozoa</taxon>
        <taxon>Arthropoda</taxon>
        <taxon>Hexapoda</taxon>
        <taxon>Insecta</taxon>
        <taxon>Pterygota</taxon>
        <taxon>Palaeoptera</taxon>
        <taxon>Ephemeroptera</taxon>
        <taxon>Pisciforma</taxon>
        <taxon>Baetidae</taxon>
        <taxon>Cloeon</taxon>
    </lineage>
</organism>
<dbReference type="SMART" id="SM00225">
    <property type="entry name" value="BTB"/>
    <property type="match status" value="1"/>
</dbReference>
<gene>
    <name evidence="5" type="ORF">CLODIP_2_CD07589</name>
</gene>
<protein>
    <recommendedName>
        <fullName evidence="4">BTB domain-containing protein</fullName>
    </recommendedName>
</protein>
<accession>A0A8S1E393</accession>
<evidence type="ECO:0000256" key="3">
    <source>
        <dbReference type="ARBA" id="ARBA00023203"/>
    </source>
</evidence>
<keyword evidence="2" id="KW-0677">Repeat</keyword>
<evidence type="ECO:0000313" key="6">
    <source>
        <dbReference type="Proteomes" id="UP000494165"/>
    </source>
</evidence>
<dbReference type="PANTHER" id="PTHR24412">
    <property type="entry name" value="KELCH PROTEIN"/>
    <property type="match status" value="1"/>
</dbReference>
<dbReference type="Gene3D" id="1.25.40.420">
    <property type="match status" value="1"/>
</dbReference>
<dbReference type="InterPro" id="IPR011705">
    <property type="entry name" value="BACK"/>
</dbReference>
<name>A0A8S1E393_9INSE</name>
<dbReference type="InterPro" id="IPR000210">
    <property type="entry name" value="BTB/POZ_dom"/>
</dbReference>
<keyword evidence="3" id="KW-0009">Actin-binding</keyword>
<dbReference type="AlphaFoldDB" id="A0A8S1E393"/>
<dbReference type="InterPro" id="IPR030603">
    <property type="entry name" value="KLHL18_BTB/POZ"/>
</dbReference>
<dbReference type="EMBL" id="CADEPI010000504">
    <property type="protein sequence ID" value="CAB3386730.1"/>
    <property type="molecule type" value="Genomic_DNA"/>
</dbReference>
<dbReference type="Pfam" id="PF07707">
    <property type="entry name" value="BACK"/>
    <property type="match status" value="1"/>
</dbReference>
<dbReference type="FunFam" id="1.25.40.420:FF:000001">
    <property type="entry name" value="Kelch-like family member 12"/>
    <property type="match status" value="1"/>
</dbReference>
<dbReference type="Pfam" id="PF00651">
    <property type="entry name" value="BTB"/>
    <property type="match status" value="2"/>
</dbReference>
<proteinExistence type="predicted"/>
<dbReference type="Gene3D" id="3.30.710.10">
    <property type="entry name" value="Potassium Channel Kv1.1, Chain A"/>
    <property type="match status" value="1"/>
</dbReference>
<evidence type="ECO:0000256" key="1">
    <source>
        <dbReference type="ARBA" id="ARBA00022441"/>
    </source>
</evidence>
<dbReference type="PANTHER" id="PTHR24412:SF497">
    <property type="entry name" value="KELCH-LIKE PROTEIN 18"/>
    <property type="match status" value="1"/>
</dbReference>
<dbReference type="InterPro" id="IPR011333">
    <property type="entry name" value="SKP1/BTB/POZ_sf"/>
</dbReference>
<keyword evidence="1" id="KW-0880">Kelch repeat</keyword>
<evidence type="ECO:0000313" key="5">
    <source>
        <dbReference type="EMBL" id="CAB3386730.1"/>
    </source>
</evidence>
<dbReference type="PROSITE" id="PS50097">
    <property type="entry name" value="BTB"/>
    <property type="match status" value="1"/>
</dbReference>
<dbReference type="CDD" id="cd18247">
    <property type="entry name" value="BTB_POZ_KLHL18"/>
    <property type="match status" value="1"/>
</dbReference>
<evidence type="ECO:0000259" key="4">
    <source>
        <dbReference type="PROSITE" id="PS50097"/>
    </source>
</evidence>
<keyword evidence="6" id="KW-1185">Reference proteome</keyword>
<reference evidence="5 6" key="1">
    <citation type="submission" date="2020-04" db="EMBL/GenBank/DDBJ databases">
        <authorList>
            <person name="Alioto T."/>
            <person name="Alioto T."/>
            <person name="Gomez Garrido J."/>
        </authorList>
    </citation>
    <scope>NUCLEOTIDE SEQUENCE [LARGE SCALE GENOMIC DNA]</scope>
</reference>
<sequence>MDLLKQNLRLEPEDEERVVYQQPPELFAQGFALMEDIRRQGKLCDVTLKVDDQSFTAHRIVLASTIPYFNAMFTNDMVESKQRDITIQGIDAEYAFSSLYRELCLWLCNRCIYLSVLDFGHVVGLLSSAYHFRALEALVNFSYSGRVTIDNNNVQSLMIGASFLQLHKVRDACASFLMGKLHPQNALGICNFADTLSCMALVQAAEKFIQHHFAEVSVTAEYLSLPIQSISDLISSDQLHVASEETVFEAVIRWVKKDQPNRTQHLPQLLSLVRLPLLTPQYLADRVATEELIKASHQCRGNGAPRFRIKIGNEGRGGSVTPKLVDTLPDTQARCRGRGPKGGGFHRFACGAPFELPRRGFRIDRAGTYAEKPRKVGETPPIPEVRGRDGVATVVGPLKPTCCRAAVPKHLRVAADALMGAAAPGNGNAALPGHGRRDAVIGAAP</sequence>
<evidence type="ECO:0000256" key="2">
    <source>
        <dbReference type="ARBA" id="ARBA00022737"/>
    </source>
</evidence>
<feature type="domain" description="BTB" evidence="4">
    <location>
        <begin position="44"/>
        <end position="151"/>
    </location>
</feature>